<protein>
    <submittedName>
        <fullName evidence="1">9130_t:CDS:1</fullName>
    </submittedName>
</protein>
<accession>A0ACA9SA81</accession>
<name>A0ACA9SA81_9GLOM</name>
<reference evidence="1" key="1">
    <citation type="submission" date="2021-06" db="EMBL/GenBank/DDBJ databases">
        <authorList>
            <person name="Kallberg Y."/>
            <person name="Tangrot J."/>
            <person name="Rosling A."/>
        </authorList>
    </citation>
    <scope>NUCLEOTIDE SEQUENCE</scope>
    <source>
        <strain evidence="1">MA461A</strain>
    </source>
</reference>
<organism evidence="1 2">
    <name type="scientific">Racocetra persica</name>
    <dbReference type="NCBI Taxonomy" id="160502"/>
    <lineage>
        <taxon>Eukaryota</taxon>
        <taxon>Fungi</taxon>
        <taxon>Fungi incertae sedis</taxon>
        <taxon>Mucoromycota</taxon>
        <taxon>Glomeromycotina</taxon>
        <taxon>Glomeromycetes</taxon>
        <taxon>Diversisporales</taxon>
        <taxon>Gigasporaceae</taxon>
        <taxon>Racocetra</taxon>
    </lineage>
</organism>
<feature type="non-terminal residue" evidence="1">
    <location>
        <position position="54"/>
    </location>
</feature>
<dbReference type="Proteomes" id="UP000789920">
    <property type="component" value="Unassembled WGS sequence"/>
</dbReference>
<sequence>TFMKDKKKKQNGQEKMSNENIANQNNLDVEAITSESKNEIENEIENASEFQTNK</sequence>
<dbReference type="EMBL" id="CAJVQC010101441">
    <property type="protein sequence ID" value="CAG8831447.1"/>
    <property type="molecule type" value="Genomic_DNA"/>
</dbReference>
<keyword evidence="2" id="KW-1185">Reference proteome</keyword>
<evidence type="ECO:0000313" key="2">
    <source>
        <dbReference type="Proteomes" id="UP000789920"/>
    </source>
</evidence>
<gene>
    <name evidence="1" type="ORF">RPERSI_LOCUS28144</name>
</gene>
<proteinExistence type="predicted"/>
<feature type="non-terminal residue" evidence="1">
    <location>
        <position position="1"/>
    </location>
</feature>
<evidence type="ECO:0000313" key="1">
    <source>
        <dbReference type="EMBL" id="CAG8831447.1"/>
    </source>
</evidence>
<comment type="caution">
    <text evidence="1">The sequence shown here is derived from an EMBL/GenBank/DDBJ whole genome shotgun (WGS) entry which is preliminary data.</text>
</comment>